<feature type="region of interest" description="Disordered" evidence="1">
    <location>
        <begin position="182"/>
        <end position="220"/>
    </location>
</feature>
<proteinExistence type="predicted"/>
<name>A0A2V3ZZT9_9BACT</name>
<dbReference type="RefSeq" id="WP_110359448.1">
    <property type="nucleotide sequence ID" value="NZ_QFLI01000002.1"/>
</dbReference>
<evidence type="ECO:0008006" key="5">
    <source>
        <dbReference type="Google" id="ProtNLM"/>
    </source>
</evidence>
<evidence type="ECO:0000256" key="1">
    <source>
        <dbReference type="SAM" id="MobiDB-lite"/>
    </source>
</evidence>
<dbReference type="Gene3D" id="2.20.110.10">
    <property type="entry name" value="Histone H3 K4-specific methyltransferase SET7/9 N-terminal domain"/>
    <property type="match status" value="1"/>
</dbReference>
<feature type="chain" id="PRO_5016101612" description="Toxin-antitoxin system YwqK family antitoxin" evidence="2">
    <location>
        <begin position="19"/>
        <end position="220"/>
    </location>
</feature>
<sequence length="220" mass="26215">MRKLLLLFLMVLCYNVYAQTHDTDGITRLVVINQNGNEIRCRLLIDKANLQLDMNTDYYWYSNDQIRKNRGGYSGDLLHGTYQVFDSEKYLIEEGLYLYGRKEGFWKLWDKNGKLIQTTYWKNGLKNGPNHQYIGELQIVKENYRNNRLHGRRITQAKDSIHYQFYKNGRLVKNKSIAVNKNEVEKKKKKEKEKKKAKKRKVKKDKEEKSGEQEANQQKI</sequence>
<dbReference type="SUPFAM" id="SSF82185">
    <property type="entry name" value="Histone H3 K4-specific methyltransferase SET7/9 N-terminal domain"/>
    <property type="match status" value="1"/>
</dbReference>
<dbReference type="EMBL" id="QFLI01000002">
    <property type="protein sequence ID" value="PXY01811.1"/>
    <property type="molecule type" value="Genomic_DNA"/>
</dbReference>
<evidence type="ECO:0000313" key="4">
    <source>
        <dbReference type="Proteomes" id="UP000248079"/>
    </source>
</evidence>
<comment type="caution">
    <text evidence="3">The sequence shown here is derived from an EMBL/GenBank/DDBJ whole genome shotgun (WGS) entry which is preliminary data.</text>
</comment>
<dbReference type="Proteomes" id="UP000248079">
    <property type="component" value="Unassembled WGS sequence"/>
</dbReference>
<gene>
    <name evidence="3" type="ORF">DF185_03955</name>
</gene>
<protein>
    <recommendedName>
        <fullName evidence="5">Toxin-antitoxin system YwqK family antitoxin</fullName>
    </recommendedName>
</protein>
<keyword evidence="4" id="KW-1185">Reference proteome</keyword>
<evidence type="ECO:0000256" key="2">
    <source>
        <dbReference type="SAM" id="SignalP"/>
    </source>
</evidence>
<feature type="signal peptide" evidence="2">
    <location>
        <begin position="1"/>
        <end position="18"/>
    </location>
</feature>
<feature type="compositionally biased region" description="Basic residues" evidence="1">
    <location>
        <begin position="187"/>
        <end position="203"/>
    </location>
</feature>
<organism evidence="3 4">
    <name type="scientific">Marinifilum breve</name>
    <dbReference type="NCBI Taxonomy" id="2184082"/>
    <lineage>
        <taxon>Bacteria</taxon>
        <taxon>Pseudomonadati</taxon>
        <taxon>Bacteroidota</taxon>
        <taxon>Bacteroidia</taxon>
        <taxon>Marinilabiliales</taxon>
        <taxon>Marinifilaceae</taxon>
    </lineage>
</organism>
<accession>A0A2V3ZZT9</accession>
<keyword evidence="2" id="KW-0732">Signal</keyword>
<dbReference type="AlphaFoldDB" id="A0A2V3ZZT9"/>
<evidence type="ECO:0000313" key="3">
    <source>
        <dbReference type="EMBL" id="PXY01811.1"/>
    </source>
</evidence>
<reference evidence="3 4" key="1">
    <citation type="submission" date="2018-05" db="EMBL/GenBank/DDBJ databases">
        <title>Marinifilum breve JC075T sp. nov., a marine bacterium isolated from Yongle Blue Hole in the South China Sea.</title>
        <authorList>
            <person name="Fu T."/>
        </authorList>
    </citation>
    <scope>NUCLEOTIDE SEQUENCE [LARGE SCALE GENOMIC DNA]</scope>
    <source>
        <strain evidence="3 4">JC075</strain>
    </source>
</reference>